<protein>
    <submittedName>
        <fullName evidence="2">Uncharacterized protein</fullName>
    </submittedName>
</protein>
<feature type="region of interest" description="Disordered" evidence="1">
    <location>
        <begin position="41"/>
        <end position="81"/>
    </location>
</feature>
<dbReference type="Proteomes" id="UP001153069">
    <property type="component" value="Unassembled WGS sequence"/>
</dbReference>
<feature type="compositionally biased region" description="Acidic residues" evidence="1">
    <location>
        <begin position="223"/>
        <end position="235"/>
    </location>
</feature>
<proteinExistence type="predicted"/>
<keyword evidence="3" id="KW-1185">Reference proteome</keyword>
<comment type="caution">
    <text evidence="2">The sequence shown here is derived from an EMBL/GenBank/DDBJ whole genome shotgun (WGS) entry which is preliminary data.</text>
</comment>
<accession>A0A9N8EQ44</accession>
<feature type="region of interest" description="Disordered" evidence="1">
    <location>
        <begin position="137"/>
        <end position="273"/>
    </location>
</feature>
<sequence length="339" mass="37607">METYQHALAQYQTQWNQHQQELQQYQQALQQHQQALQQFQQQIQQYQHKPSSPPSQSWPSWRDSSLVSSAHPLTSTSTNPNNVKSLALKKLHKEAFTTKATEDTAMEIDSEPASDSQQIKDLVKKMVQEELKQTQKQIARATGKHVTQALNQQRNNNQNNNSSKNNRRGPAQGGASNNKKKSPHQQQSARGGRTHEEGPSPPQEATAQEAKAEAAKAAAAAGQDEEGEEEPEEEATLPPEAPQDRTEAAPEAPLPAGGRTPTPGEAGPPGDRQEIELTYGFVSDPTSIYTTMYKLDSFICRLVLLCQANQLHTTTLPRQLSPHQASTHCWAWATIHSYT</sequence>
<evidence type="ECO:0000313" key="2">
    <source>
        <dbReference type="EMBL" id="CAB9525197.1"/>
    </source>
</evidence>
<dbReference type="AlphaFoldDB" id="A0A9N8EQ44"/>
<organism evidence="2 3">
    <name type="scientific">Seminavis robusta</name>
    <dbReference type="NCBI Taxonomy" id="568900"/>
    <lineage>
        <taxon>Eukaryota</taxon>
        <taxon>Sar</taxon>
        <taxon>Stramenopiles</taxon>
        <taxon>Ochrophyta</taxon>
        <taxon>Bacillariophyta</taxon>
        <taxon>Bacillariophyceae</taxon>
        <taxon>Bacillariophycidae</taxon>
        <taxon>Naviculales</taxon>
        <taxon>Naviculaceae</taxon>
        <taxon>Seminavis</taxon>
    </lineage>
</organism>
<feature type="compositionally biased region" description="Low complexity" evidence="1">
    <location>
        <begin position="203"/>
        <end position="222"/>
    </location>
</feature>
<dbReference type="EMBL" id="CAICTM010001641">
    <property type="protein sequence ID" value="CAB9525197.1"/>
    <property type="molecule type" value="Genomic_DNA"/>
</dbReference>
<evidence type="ECO:0000313" key="3">
    <source>
        <dbReference type="Proteomes" id="UP001153069"/>
    </source>
</evidence>
<feature type="compositionally biased region" description="Low complexity" evidence="1">
    <location>
        <begin position="151"/>
        <end position="164"/>
    </location>
</feature>
<gene>
    <name evidence="2" type="ORF">SEMRO_1643_G288100.1</name>
</gene>
<evidence type="ECO:0000256" key="1">
    <source>
        <dbReference type="SAM" id="MobiDB-lite"/>
    </source>
</evidence>
<name>A0A9N8EQ44_9STRA</name>
<reference evidence="2" key="1">
    <citation type="submission" date="2020-06" db="EMBL/GenBank/DDBJ databases">
        <authorList>
            <consortium name="Plant Systems Biology data submission"/>
        </authorList>
    </citation>
    <scope>NUCLEOTIDE SEQUENCE</scope>
    <source>
        <strain evidence="2">D6</strain>
    </source>
</reference>
<feature type="compositionally biased region" description="Low complexity" evidence="1">
    <location>
        <begin position="41"/>
        <end position="65"/>
    </location>
</feature>
<feature type="compositionally biased region" description="Polar residues" evidence="1">
    <location>
        <begin position="66"/>
        <end position="81"/>
    </location>
</feature>